<dbReference type="Gene3D" id="3.20.20.140">
    <property type="entry name" value="Metal-dependent hydrolases"/>
    <property type="match status" value="1"/>
</dbReference>
<dbReference type="AlphaFoldDB" id="A0A6J7A3M6"/>
<gene>
    <name evidence="3" type="ORF">UFOPK2754_01924</name>
    <name evidence="4" type="ORF">UFOPK3139_01125</name>
    <name evidence="5" type="ORF">UFOPK3543_01258</name>
</gene>
<dbReference type="Pfam" id="PF07969">
    <property type="entry name" value="Amidohydro_3"/>
    <property type="match status" value="1"/>
</dbReference>
<dbReference type="GO" id="GO:0016812">
    <property type="term" value="F:hydrolase activity, acting on carbon-nitrogen (but not peptide) bonds, in cyclic amides"/>
    <property type="evidence" value="ECO:0007669"/>
    <property type="project" value="TreeGrafter"/>
</dbReference>
<organism evidence="4">
    <name type="scientific">freshwater metagenome</name>
    <dbReference type="NCBI Taxonomy" id="449393"/>
    <lineage>
        <taxon>unclassified sequences</taxon>
        <taxon>metagenomes</taxon>
        <taxon>ecological metagenomes</taxon>
    </lineage>
</organism>
<dbReference type="EMBL" id="CAEZYR010000072">
    <property type="protein sequence ID" value="CAB4753188.1"/>
    <property type="molecule type" value="Genomic_DNA"/>
</dbReference>
<evidence type="ECO:0000313" key="5">
    <source>
        <dbReference type="EMBL" id="CAB4907532.1"/>
    </source>
</evidence>
<proteinExistence type="predicted"/>
<dbReference type="GO" id="GO:0005829">
    <property type="term" value="C:cytosol"/>
    <property type="evidence" value="ECO:0007669"/>
    <property type="project" value="TreeGrafter"/>
</dbReference>
<feature type="region of interest" description="Disordered" evidence="1">
    <location>
        <begin position="549"/>
        <end position="577"/>
    </location>
</feature>
<dbReference type="SUPFAM" id="SSF51556">
    <property type="entry name" value="Metallo-dependent hydrolases"/>
    <property type="match status" value="1"/>
</dbReference>
<dbReference type="EMBL" id="CAFBMH010000038">
    <property type="protein sequence ID" value="CAB4907532.1"/>
    <property type="molecule type" value="Genomic_DNA"/>
</dbReference>
<dbReference type="Gene3D" id="2.30.40.10">
    <property type="entry name" value="Urease, subunit C, domain 1"/>
    <property type="match status" value="2"/>
</dbReference>
<dbReference type="SUPFAM" id="SSF51338">
    <property type="entry name" value="Composite domain of metallo-dependent hydrolases"/>
    <property type="match status" value="1"/>
</dbReference>
<evidence type="ECO:0000313" key="4">
    <source>
        <dbReference type="EMBL" id="CAB4827373.1"/>
    </source>
</evidence>
<dbReference type="PANTHER" id="PTHR11647:SF1">
    <property type="entry name" value="COLLAPSIN RESPONSE MEDIATOR PROTEIN"/>
    <property type="match status" value="1"/>
</dbReference>
<feature type="domain" description="Amidohydrolase 3" evidence="2">
    <location>
        <begin position="47"/>
        <end position="544"/>
    </location>
</feature>
<dbReference type="EMBL" id="CAFABA010000036">
    <property type="protein sequence ID" value="CAB4827373.1"/>
    <property type="molecule type" value="Genomic_DNA"/>
</dbReference>
<protein>
    <submittedName>
        <fullName evidence="4">Unannotated protein</fullName>
    </submittedName>
</protein>
<evidence type="ECO:0000313" key="3">
    <source>
        <dbReference type="EMBL" id="CAB4753188.1"/>
    </source>
</evidence>
<evidence type="ECO:0000256" key="1">
    <source>
        <dbReference type="SAM" id="MobiDB-lite"/>
    </source>
</evidence>
<name>A0A6J7A3M6_9ZZZZ</name>
<dbReference type="InterPro" id="IPR013108">
    <property type="entry name" value="Amidohydro_3"/>
</dbReference>
<reference evidence="4" key="1">
    <citation type="submission" date="2020-05" db="EMBL/GenBank/DDBJ databases">
        <authorList>
            <person name="Chiriac C."/>
            <person name="Salcher M."/>
            <person name="Ghai R."/>
            <person name="Kavagutti S V."/>
        </authorList>
    </citation>
    <scope>NUCLEOTIDE SEQUENCE</scope>
</reference>
<dbReference type="InterPro" id="IPR011059">
    <property type="entry name" value="Metal-dep_hydrolase_composite"/>
</dbReference>
<dbReference type="PANTHER" id="PTHR11647">
    <property type="entry name" value="HYDRANTOINASE/DIHYDROPYRIMIDINASE FAMILY MEMBER"/>
    <property type="match status" value="1"/>
</dbReference>
<dbReference type="InterPro" id="IPR032466">
    <property type="entry name" value="Metal_Hydrolase"/>
</dbReference>
<dbReference type="InterPro" id="IPR050378">
    <property type="entry name" value="Metallo-dep_Hydrolases_sf"/>
</dbReference>
<sequence length="577" mass="61120">MTVDLIIRNVTVVDGTGTPAYSADVVVHSGRVHAIDAAGTAGDDAREVVNGSGLLLTPGFIDIHTHYDAQLLFEPTASPASWHGVTTVVTGNCGFSLAPSHPRDIEWLLRSLARVEGMQVETLLEGVDFAGGSMASYLERLEGRLGVNVAALAGHCAIRRYVLGDDASEREATADEITAMCGLLDRSLAEGAYGFSTAQLDIHADHDGRPVPSNLASSEEIVALSAVLANHANSVIEIAPRSSLPGYTAEDRELLFAMARTSGAAVNVNMIDWFPGFADGWRINLATAEAAASDGLRIYPMLRANPQDLYFCLAETFIFDDVPAMREALVMAAPARMVALRDRARRDAIRAEFARGPRSIDFGWSRVSVAAVHRNDLQAAQGRALDDLAAECDGDELDALLDLALDDDLLTVFRIDRSQGPEHAAFRREVAQNPLLLAGASDGGAHLQTFCGADYPTRLLTELVPDPLSVELAVHKLTAQPAAMLGLVDRGTIAVGAVADLVLIDPLTLGVVSTRFVQDLPAGGSRLVHDAQGYRAVIVGGEVVLRDGSPTGARPGAVLRRTATSTGASSSHDRTTA</sequence>
<evidence type="ECO:0000259" key="2">
    <source>
        <dbReference type="Pfam" id="PF07969"/>
    </source>
</evidence>
<accession>A0A6J7A3M6</accession>